<reference evidence="1 2" key="1">
    <citation type="submission" date="2018-12" db="EMBL/GenBank/DDBJ databases">
        <title>Unveiling genomic diversity among members of the Bifidobacterium pseudolongum species, a widely distributed gut commensal of the animal kingdom.</title>
        <authorList>
            <person name="Lugli G.A."/>
            <person name="Duranti S."/>
            <person name="Albert K."/>
            <person name="Mancabelli L."/>
            <person name="Napoli S."/>
            <person name="Viappiani A."/>
            <person name="Anzalone R."/>
            <person name="Longhi G."/>
            <person name="Milani C."/>
            <person name="Turroni F."/>
            <person name="Alessandri G."/>
            <person name="Sela D.A."/>
            <person name="Van Sinderen D."/>
            <person name="Ventura M."/>
        </authorList>
    </citation>
    <scope>NUCLEOTIDE SEQUENCE [LARGE SCALE GENOMIC DNA]</scope>
    <source>
        <strain evidence="1 2">1780B</strain>
    </source>
</reference>
<accession>A0A8B3RRJ2</accession>
<proteinExistence type="predicted"/>
<comment type="caution">
    <text evidence="1">The sequence shown here is derived from an EMBL/GenBank/DDBJ whole genome shotgun (WGS) entry which is preliminary data.</text>
</comment>
<protein>
    <submittedName>
        <fullName evidence="1">Uncharacterized protein</fullName>
    </submittedName>
</protein>
<dbReference type="Proteomes" id="UP000292933">
    <property type="component" value="Unassembled WGS sequence"/>
</dbReference>
<evidence type="ECO:0000313" key="1">
    <source>
        <dbReference type="EMBL" id="RYQ48356.1"/>
    </source>
</evidence>
<dbReference type="AlphaFoldDB" id="A0A8B3RRJ2"/>
<gene>
    <name evidence="1" type="ORF">PG1780B_0004</name>
</gene>
<organism evidence="1 2">
    <name type="scientific">Bifidobacterium pseudolongum subsp. globosum</name>
    <dbReference type="NCBI Taxonomy" id="1690"/>
    <lineage>
        <taxon>Bacteria</taxon>
        <taxon>Bacillati</taxon>
        <taxon>Actinomycetota</taxon>
        <taxon>Actinomycetes</taxon>
        <taxon>Bifidobacteriales</taxon>
        <taxon>Bifidobacteriaceae</taxon>
        <taxon>Bifidobacterium</taxon>
    </lineage>
</organism>
<sequence length="218" mass="24258">MRYALNRLSLDEIGQRYGDAVREYCAAYVNHEVRAAKGDGVRTVDLKGIGVNASNPAFKQGFAAETLAEAQYNANAIIGGDKRRMRRTNNNDPLVDMRVFGTHGQPLKTQDIQMKFVGKDAKDCLDRLHSDGYEKYYDSGKGVALPDDFCDELLGEGPGSIKQDIQESKARLADALARGDEDACARHRKRIKEDEYLQKKIRKAGLTKEEALRAAVHP</sequence>
<evidence type="ECO:0000313" key="2">
    <source>
        <dbReference type="Proteomes" id="UP000292933"/>
    </source>
</evidence>
<dbReference type="EMBL" id="RYVC01000001">
    <property type="protein sequence ID" value="RYQ48356.1"/>
    <property type="molecule type" value="Genomic_DNA"/>
</dbReference>
<name>A0A8B3RRJ2_9BIFI</name>